<keyword evidence="2" id="KW-0732">Signal</keyword>
<feature type="chain" id="PRO_5020718758" evidence="2">
    <location>
        <begin position="30"/>
        <end position="207"/>
    </location>
</feature>
<comment type="caution">
    <text evidence="4">The sequence shown here is derived from an EMBL/GenBank/DDBJ whole genome shotgun (WGS) entry which is preliminary data.</text>
</comment>
<dbReference type="EMBL" id="PECL01000008">
    <property type="protein sequence ID" value="TEA03509.1"/>
    <property type="molecule type" value="Genomic_DNA"/>
</dbReference>
<evidence type="ECO:0000256" key="1">
    <source>
        <dbReference type="SAM" id="MobiDB-lite"/>
    </source>
</evidence>
<feature type="compositionally biased region" description="Polar residues" evidence="1">
    <location>
        <begin position="66"/>
        <end position="75"/>
    </location>
</feature>
<gene>
    <name evidence="4" type="ORF">CCUG60884_02359</name>
</gene>
<feature type="domain" description="Excalibur calcium-binding" evidence="3">
    <location>
        <begin position="29"/>
        <end position="65"/>
    </location>
</feature>
<dbReference type="InterPro" id="IPR008613">
    <property type="entry name" value="Excalibur_Ca-bd_domain"/>
</dbReference>
<dbReference type="STRING" id="404941.GCA_002013645_02342"/>
<protein>
    <submittedName>
        <fullName evidence="4">Excalibur calcium-binding domain protein</fullName>
    </submittedName>
</protein>
<name>A0A4R8ST35_9MYCO</name>
<dbReference type="Proteomes" id="UP000294604">
    <property type="component" value="Unassembled WGS sequence"/>
</dbReference>
<dbReference type="RefSeq" id="WP_134084864.1">
    <property type="nucleotide sequence ID" value="NZ_PECL01000008.1"/>
</dbReference>
<evidence type="ECO:0000313" key="5">
    <source>
        <dbReference type="Proteomes" id="UP000294604"/>
    </source>
</evidence>
<sequence precursor="true">MRTKVLYFAITALVGGPSLGLVSAPLAQAYPNCAAARAAGAAPLYRGQPGYSSKLDRDSDGVACETGSSGYSPGQSVPAPALPSMQMPQPVSTPAPAPGLVSGGGSSNSGGGDYETVVTWTGTDCIDITAPDSSPARVLGTTNHCGGTARFTQVASGGQIVGADPIMGSAESITCEILAGRLRDSGARGDGHDVNCLTRADSLKASA</sequence>
<dbReference type="AlphaFoldDB" id="A0A4R8ST35"/>
<organism evidence="4 5">
    <name type="scientific">Mycobacteroides salmoniphilum</name>
    <dbReference type="NCBI Taxonomy" id="404941"/>
    <lineage>
        <taxon>Bacteria</taxon>
        <taxon>Bacillati</taxon>
        <taxon>Actinomycetota</taxon>
        <taxon>Actinomycetes</taxon>
        <taxon>Mycobacteriales</taxon>
        <taxon>Mycobacteriaceae</taxon>
        <taxon>Mycobacteroides</taxon>
    </lineage>
</organism>
<evidence type="ECO:0000313" key="4">
    <source>
        <dbReference type="EMBL" id="TEA03509.1"/>
    </source>
</evidence>
<dbReference type="SMART" id="SM00894">
    <property type="entry name" value="Excalibur"/>
    <property type="match status" value="1"/>
</dbReference>
<feature type="signal peptide" evidence="2">
    <location>
        <begin position="1"/>
        <end position="29"/>
    </location>
</feature>
<proteinExistence type="predicted"/>
<dbReference type="Pfam" id="PF05901">
    <property type="entry name" value="Excalibur"/>
    <property type="match status" value="1"/>
</dbReference>
<evidence type="ECO:0000256" key="2">
    <source>
        <dbReference type="SAM" id="SignalP"/>
    </source>
</evidence>
<feature type="region of interest" description="Disordered" evidence="1">
    <location>
        <begin position="51"/>
        <end position="96"/>
    </location>
</feature>
<reference evidence="4 5" key="1">
    <citation type="journal article" date="2019" name="Sci. Rep.">
        <title>Extended insight into the Mycobacterium chelonae-abscessus complex through whole genome sequencing of Mycobacterium salmoniphilum outbreak and Mycobacterium salmoniphilum-like strains.</title>
        <authorList>
            <person name="Behra P.R.K."/>
            <person name="Das S."/>
            <person name="Pettersson B.M.F."/>
            <person name="Shirreff L."/>
            <person name="DuCote T."/>
            <person name="Jacobsson K.G."/>
            <person name="Ennis D.G."/>
            <person name="Kirsebom L.A."/>
        </authorList>
    </citation>
    <scope>NUCLEOTIDE SEQUENCE [LARGE SCALE GENOMIC DNA]</scope>
    <source>
        <strain evidence="4 5">CCUG 60884</strain>
    </source>
</reference>
<evidence type="ECO:0000259" key="3">
    <source>
        <dbReference type="SMART" id="SM00894"/>
    </source>
</evidence>
<accession>A0A4R8ST35</accession>